<reference evidence="2" key="2">
    <citation type="journal article" date="2021" name="PeerJ">
        <title>Extensive microbial diversity within the chicken gut microbiome revealed by metagenomics and culture.</title>
        <authorList>
            <person name="Gilroy R."/>
            <person name="Ravi A."/>
            <person name="Getino M."/>
            <person name="Pursley I."/>
            <person name="Horton D.L."/>
            <person name="Alikhan N.F."/>
            <person name="Baker D."/>
            <person name="Gharbi K."/>
            <person name="Hall N."/>
            <person name="Watson M."/>
            <person name="Adriaenssens E.M."/>
            <person name="Foster-Nyarko E."/>
            <person name="Jarju S."/>
            <person name="Secka A."/>
            <person name="Antonio M."/>
            <person name="Oren A."/>
            <person name="Chaudhuri R.R."/>
            <person name="La Ragione R."/>
            <person name="Hildebrand F."/>
            <person name="Pallen M.J."/>
        </authorList>
    </citation>
    <scope>NUCLEOTIDE SEQUENCE</scope>
    <source>
        <strain evidence="2">ChiGjej1B1-19959</strain>
    </source>
</reference>
<dbReference type="EMBL" id="DVMW01000032">
    <property type="protein sequence ID" value="HIU36019.1"/>
    <property type="molecule type" value="Genomic_DNA"/>
</dbReference>
<gene>
    <name evidence="2" type="ORF">IAC53_05365</name>
</gene>
<dbReference type="PANTHER" id="PTHR33516">
    <property type="entry name" value="LEXA REPRESSOR"/>
    <property type="match status" value="1"/>
</dbReference>
<evidence type="ECO:0000259" key="1">
    <source>
        <dbReference type="PROSITE" id="PS50943"/>
    </source>
</evidence>
<dbReference type="Pfam" id="PF01381">
    <property type="entry name" value="HTH_3"/>
    <property type="match status" value="1"/>
</dbReference>
<proteinExistence type="predicted"/>
<dbReference type="CDD" id="cd06529">
    <property type="entry name" value="S24_LexA-like"/>
    <property type="match status" value="1"/>
</dbReference>
<comment type="caution">
    <text evidence="2">The sequence shown here is derived from an EMBL/GenBank/DDBJ whole genome shotgun (WGS) entry which is preliminary data.</text>
</comment>
<evidence type="ECO:0000313" key="2">
    <source>
        <dbReference type="EMBL" id="HIU36019.1"/>
    </source>
</evidence>
<dbReference type="InterPro" id="IPR050077">
    <property type="entry name" value="LexA_repressor"/>
</dbReference>
<dbReference type="InterPro" id="IPR001387">
    <property type="entry name" value="Cro/C1-type_HTH"/>
</dbReference>
<dbReference type="SUPFAM" id="SSF51306">
    <property type="entry name" value="LexA/Signal peptidase"/>
    <property type="match status" value="1"/>
</dbReference>
<dbReference type="Pfam" id="PF00717">
    <property type="entry name" value="Peptidase_S24"/>
    <property type="match status" value="1"/>
</dbReference>
<dbReference type="PROSITE" id="PS50943">
    <property type="entry name" value="HTH_CROC1"/>
    <property type="match status" value="1"/>
</dbReference>
<dbReference type="InterPro" id="IPR015927">
    <property type="entry name" value="Peptidase_S24_S26A/B/C"/>
</dbReference>
<dbReference type="CDD" id="cd00093">
    <property type="entry name" value="HTH_XRE"/>
    <property type="match status" value="1"/>
</dbReference>
<sequence>MLEINVSKFPEKLTQAISESGYSIRELAKKVRVSPASLSRYANGISSPKIPTVYMIADVLDINPVWLMGADTQKARVKNYSKNVKIPVLGVVRAGLPMDAVENIIDYEEIREEMARTGAFFALQIKGDSMEPKISEGDVVIVRKQPDVESGEIAVILVNGDEATVKRVQRFDGGINLIPTNPAYSVLTFTNAQIESLPVRILGKVVELRAKF</sequence>
<reference evidence="2" key="1">
    <citation type="submission" date="2020-10" db="EMBL/GenBank/DDBJ databases">
        <authorList>
            <person name="Gilroy R."/>
        </authorList>
    </citation>
    <scope>NUCLEOTIDE SEQUENCE</scope>
    <source>
        <strain evidence="2">ChiGjej1B1-19959</strain>
    </source>
</reference>
<dbReference type="Gene3D" id="1.10.260.40">
    <property type="entry name" value="lambda repressor-like DNA-binding domains"/>
    <property type="match status" value="1"/>
</dbReference>
<feature type="domain" description="HTH cro/C1-type" evidence="1">
    <location>
        <begin position="21"/>
        <end position="67"/>
    </location>
</feature>
<dbReference type="InterPro" id="IPR036286">
    <property type="entry name" value="LexA/Signal_pep-like_sf"/>
</dbReference>
<name>A0A9D1IHC4_9FIRM</name>
<dbReference type="PANTHER" id="PTHR33516:SF2">
    <property type="entry name" value="LEXA REPRESSOR-RELATED"/>
    <property type="match status" value="1"/>
</dbReference>
<dbReference type="Proteomes" id="UP000824071">
    <property type="component" value="Unassembled WGS sequence"/>
</dbReference>
<dbReference type="SMART" id="SM00530">
    <property type="entry name" value="HTH_XRE"/>
    <property type="match status" value="1"/>
</dbReference>
<protein>
    <submittedName>
        <fullName evidence="2">Helix-turn-helix domain-containing protein</fullName>
    </submittedName>
</protein>
<dbReference type="InterPro" id="IPR039418">
    <property type="entry name" value="LexA-like"/>
</dbReference>
<dbReference type="InterPro" id="IPR010982">
    <property type="entry name" value="Lambda_DNA-bd_dom_sf"/>
</dbReference>
<evidence type="ECO:0000313" key="3">
    <source>
        <dbReference type="Proteomes" id="UP000824071"/>
    </source>
</evidence>
<dbReference type="GO" id="GO:0003677">
    <property type="term" value="F:DNA binding"/>
    <property type="evidence" value="ECO:0007669"/>
    <property type="project" value="InterPro"/>
</dbReference>
<organism evidence="2 3">
    <name type="scientific">Candidatus Fimenecus excrementigallinarum</name>
    <dbReference type="NCBI Taxonomy" id="2840816"/>
    <lineage>
        <taxon>Bacteria</taxon>
        <taxon>Bacillati</taxon>
        <taxon>Bacillota</taxon>
        <taxon>Clostridia</taxon>
        <taxon>Candidatus Fimenecus</taxon>
    </lineage>
</organism>
<dbReference type="SUPFAM" id="SSF47413">
    <property type="entry name" value="lambda repressor-like DNA-binding domains"/>
    <property type="match status" value="1"/>
</dbReference>
<accession>A0A9D1IHC4</accession>
<dbReference type="AlphaFoldDB" id="A0A9D1IHC4"/>
<dbReference type="Gene3D" id="2.10.109.10">
    <property type="entry name" value="Umud Fragment, subunit A"/>
    <property type="match status" value="1"/>
</dbReference>